<dbReference type="InterPro" id="IPR038765">
    <property type="entry name" value="Papain-like_cys_pep_sf"/>
</dbReference>
<dbReference type="InterPro" id="IPR013201">
    <property type="entry name" value="Prot_inhib_I29"/>
</dbReference>
<keyword evidence="2" id="KW-0645">Protease</keyword>
<evidence type="ECO:0000256" key="6">
    <source>
        <dbReference type="ARBA" id="ARBA00023157"/>
    </source>
</evidence>
<dbReference type="InterPro" id="IPR000169">
    <property type="entry name" value="Pept_cys_AS"/>
</dbReference>
<dbReference type="Proteomes" id="UP000215914">
    <property type="component" value="Chromosome 16"/>
</dbReference>
<evidence type="ECO:0000256" key="2">
    <source>
        <dbReference type="ARBA" id="ARBA00022670"/>
    </source>
</evidence>
<keyword evidence="6" id="KW-1015">Disulfide bond</keyword>
<keyword evidence="11" id="KW-1185">Reference proteome</keyword>
<dbReference type="InParanoid" id="A0A251S0D4"/>
<dbReference type="Gene3D" id="3.90.70.10">
    <property type="entry name" value="Cysteine proteinases"/>
    <property type="match status" value="1"/>
</dbReference>
<reference evidence="9" key="3">
    <citation type="submission" date="2020-06" db="EMBL/GenBank/DDBJ databases">
        <title>Helianthus annuus Genome sequencing and assembly Release 2.</title>
        <authorList>
            <person name="Gouzy J."/>
            <person name="Langlade N."/>
            <person name="Munos S."/>
        </authorList>
    </citation>
    <scope>NUCLEOTIDE SEQUENCE</scope>
    <source>
        <tissue evidence="9">Leaves</tissue>
    </source>
</reference>
<evidence type="ECO:0000259" key="8">
    <source>
        <dbReference type="SMART" id="SM00848"/>
    </source>
</evidence>
<dbReference type="EMBL" id="CM007905">
    <property type="protein sequence ID" value="OTF92157.1"/>
    <property type="molecule type" value="Genomic_DNA"/>
</dbReference>
<comment type="similarity">
    <text evidence="1">Belongs to the peptidase C1 family.</text>
</comment>
<dbReference type="Pfam" id="PF08246">
    <property type="entry name" value="Inhibitor_I29"/>
    <property type="match status" value="1"/>
</dbReference>
<dbReference type="CDD" id="cd02248">
    <property type="entry name" value="Peptidase_C1A"/>
    <property type="match status" value="1"/>
</dbReference>
<evidence type="ECO:0000259" key="7">
    <source>
        <dbReference type="SMART" id="SM00645"/>
    </source>
</evidence>
<dbReference type="InterPro" id="IPR000668">
    <property type="entry name" value="Peptidase_C1A_C"/>
</dbReference>
<feature type="domain" description="Cathepsin propeptide inhibitor" evidence="8">
    <location>
        <begin position="37"/>
        <end position="94"/>
    </location>
</feature>
<dbReference type="GO" id="GO:0005615">
    <property type="term" value="C:extracellular space"/>
    <property type="evidence" value="ECO:0000318"/>
    <property type="project" value="GO_Central"/>
</dbReference>
<gene>
    <name evidence="10" type="ORF">HannXRQ_Chr16g0518771</name>
    <name evidence="9" type="ORF">HanXRQr2_Chr16g0757881</name>
</gene>
<dbReference type="SMART" id="SM00645">
    <property type="entry name" value="Pept_C1"/>
    <property type="match status" value="1"/>
</dbReference>
<dbReference type="GO" id="GO:0051603">
    <property type="term" value="P:proteolysis involved in protein catabolic process"/>
    <property type="evidence" value="ECO:0000318"/>
    <property type="project" value="GO_Central"/>
</dbReference>
<dbReference type="PANTHER" id="PTHR12411">
    <property type="entry name" value="CYSTEINE PROTEASE FAMILY C1-RELATED"/>
    <property type="match status" value="1"/>
</dbReference>
<dbReference type="EC" id="3.4.22.33" evidence="9"/>
<dbReference type="GO" id="GO:0004197">
    <property type="term" value="F:cysteine-type endopeptidase activity"/>
    <property type="evidence" value="ECO:0000318"/>
    <property type="project" value="GO_Central"/>
</dbReference>
<dbReference type="Pfam" id="PF00112">
    <property type="entry name" value="Peptidase_C1"/>
    <property type="match status" value="1"/>
</dbReference>
<evidence type="ECO:0000313" key="9">
    <source>
        <dbReference type="EMBL" id="KAF5760820.1"/>
    </source>
</evidence>
<evidence type="ECO:0000256" key="5">
    <source>
        <dbReference type="ARBA" id="ARBA00022807"/>
    </source>
</evidence>
<proteinExistence type="inferred from homology"/>
<dbReference type="PROSITE" id="PS00640">
    <property type="entry name" value="THIOL_PROTEASE_ASN"/>
    <property type="match status" value="1"/>
</dbReference>
<name>A0A251S0D4_HELAN</name>
<accession>A0A251S0D4</accession>
<dbReference type="InterPro" id="IPR013128">
    <property type="entry name" value="Peptidase_C1A"/>
</dbReference>
<dbReference type="PROSITE" id="PS00139">
    <property type="entry name" value="THIOL_PROTEASE_CYS"/>
    <property type="match status" value="1"/>
</dbReference>
<evidence type="ECO:0000313" key="11">
    <source>
        <dbReference type="Proteomes" id="UP000215914"/>
    </source>
</evidence>
<sequence>MGLSRDRTLIPYVLIVGMWVCQITSRTLSKAYISEKHDQWMAEYGRVYKSNAEKEIRLNIFKKNFKLIESFNSFGNQSYKLAVNQFMDRTKDEYEAYAYGLMNPHDLVLPLSTSFKYKRVREVPYRLDWRMEGAVTKVKNQFECGCCWAFTAIAAVEGITQITTGKLLSLSEQQLVDCDRNVNRGCHGGYYDLAFDYIAKNGINTENYYPYYAMDETCNTTKEAFRATTITGYEKVPTNNETALLMAVSKQPVSVAIDVSCYEFRYYSRGVLTHHCGTNLSHGVTVVGYGVHYGIKYWLVKNSWGPAWGHKGYIKMKRDVNFAEGLCGIAMRASYPIA</sequence>
<evidence type="ECO:0000256" key="3">
    <source>
        <dbReference type="ARBA" id="ARBA00022729"/>
    </source>
</evidence>
<evidence type="ECO:0000256" key="1">
    <source>
        <dbReference type="ARBA" id="ARBA00008455"/>
    </source>
</evidence>
<feature type="domain" description="Peptidase C1A papain C-terminal" evidence="7">
    <location>
        <begin position="123"/>
        <end position="337"/>
    </location>
</feature>
<keyword evidence="5" id="KW-0788">Thiol protease</keyword>
<dbReference type="FunFam" id="3.90.70.10:FF:000023">
    <property type="entry name" value="Senescence-specific cysteine protease SAG39"/>
    <property type="match status" value="1"/>
</dbReference>
<dbReference type="InterPro" id="IPR025661">
    <property type="entry name" value="Pept_asp_AS"/>
</dbReference>
<dbReference type="EMBL" id="MNCJ02000331">
    <property type="protein sequence ID" value="KAF5760820.1"/>
    <property type="molecule type" value="Genomic_DNA"/>
</dbReference>
<protein>
    <submittedName>
        <fullName evidence="9">Fruit bromelain</fullName>
        <ecNumber evidence="9">3.4.22.33</ecNumber>
    </submittedName>
    <submittedName>
        <fullName evidence="10">Putative peptidase C1A</fullName>
    </submittedName>
</protein>
<dbReference type="Gramene" id="mRNA:HanXRQr2_Chr16g0757881">
    <property type="protein sequence ID" value="mRNA:HanXRQr2_Chr16g0757881"/>
    <property type="gene ID" value="HanXRQr2_Chr16g0757881"/>
</dbReference>
<dbReference type="InterPro" id="IPR025660">
    <property type="entry name" value="Pept_his_AS"/>
</dbReference>
<dbReference type="InterPro" id="IPR039417">
    <property type="entry name" value="Peptidase_C1A_papain-like"/>
</dbReference>
<evidence type="ECO:0000313" key="10">
    <source>
        <dbReference type="EMBL" id="OTF92157.1"/>
    </source>
</evidence>
<dbReference type="AlphaFoldDB" id="A0A251S0D4"/>
<dbReference type="SMART" id="SM00848">
    <property type="entry name" value="Inhibitor_I29"/>
    <property type="match status" value="1"/>
</dbReference>
<dbReference type="STRING" id="4232.A0A251S0D4"/>
<reference evidence="10" key="2">
    <citation type="submission" date="2017-02" db="EMBL/GenBank/DDBJ databases">
        <title>Sunflower complete genome.</title>
        <authorList>
            <person name="Langlade N."/>
            <person name="Munos S."/>
        </authorList>
    </citation>
    <scope>NUCLEOTIDE SEQUENCE [LARGE SCALE GENOMIC DNA]</scope>
    <source>
        <tissue evidence="10">Leaves</tissue>
    </source>
</reference>
<dbReference type="PRINTS" id="PR00705">
    <property type="entry name" value="PAPAIN"/>
</dbReference>
<reference evidence="9 11" key="1">
    <citation type="journal article" date="2017" name="Nature">
        <title>The sunflower genome provides insights into oil metabolism, flowering and Asterid evolution.</title>
        <authorList>
            <person name="Badouin H."/>
            <person name="Gouzy J."/>
            <person name="Grassa C.J."/>
            <person name="Murat F."/>
            <person name="Staton S.E."/>
            <person name="Cottret L."/>
            <person name="Lelandais-Briere C."/>
            <person name="Owens G.L."/>
            <person name="Carrere S."/>
            <person name="Mayjonade B."/>
            <person name="Legrand L."/>
            <person name="Gill N."/>
            <person name="Kane N.C."/>
            <person name="Bowers J.E."/>
            <person name="Hubner S."/>
            <person name="Bellec A."/>
            <person name="Berard A."/>
            <person name="Berges H."/>
            <person name="Blanchet N."/>
            <person name="Boniface M.C."/>
            <person name="Brunel D."/>
            <person name="Catrice O."/>
            <person name="Chaidir N."/>
            <person name="Claudel C."/>
            <person name="Donnadieu C."/>
            <person name="Faraut T."/>
            <person name="Fievet G."/>
            <person name="Helmstetter N."/>
            <person name="King M."/>
            <person name="Knapp S.J."/>
            <person name="Lai Z."/>
            <person name="Le Paslier M.C."/>
            <person name="Lippi Y."/>
            <person name="Lorenzon L."/>
            <person name="Mandel J.R."/>
            <person name="Marage G."/>
            <person name="Marchand G."/>
            <person name="Marquand E."/>
            <person name="Bret-Mestries E."/>
            <person name="Morien E."/>
            <person name="Nambeesan S."/>
            <person name="Nguyen T."/>
            <person name="Pegot-Espagnet P."/>
            <person name="Pouilly N."/>
            <person name="Raftis F."/>
            <person name="Sallet E."/>
            <person name="Schiex T."/>
            <person name="Thomas J."/>
            <person name="Vandecasteele C."/>
            <person name="Vares D."/>
            <person name="Vear F."/>
            <person name="Vautrin S."/>
            <person name="Crespi M."/>
            <person name="Mangin B."/>
            <person name="Burke J.M."/>
            <person name="Salse J."/>
            <person name="Munos S."/>
            <person name="Vincourt P."/>
            <person name="Rieseberg L.H."/>
            <person name="Langlade N.B."/>
        </authorList>
    </citation>
    <scope>NUCLEOTIDE SEQUENCE [LARGE SCALE GENOMIC DNA]</scope>
    <source>
        <strain evidence="11">cv. SF193</strain>
        <tissue evidence="9">Leaves</tissue>
    </source>
</reference>
<dbReference type="OrthoDB" id="10253408at2759"/>
<dbReference type="SUPFAM" id="SSF54001">
    <property type="entry name" value="Cysteine proteinases"/>
    <property type="match status" value="1"/>
</dbReference>
<evidence type="ECO:0000256" key="4">
    <source>
        <dbReference type="ARBA" id="ARBA00022801"/>
    </source>
</evidence>
<dbReference type="GO" id="GO:0005764">
    <property type="term" value="C:lysosome"/>
    <property type="evidence" value="ECO:0000318"/>
    <property type="project" value="GO_Central"/>
</dbReference>
<keyword evidence="4 9" id="KW-0378">Hydrolase</keyword>
<keyword evidence="3" id="KW-0732">Signal</keyword>
<organism evidence="10 11">
    <name type="scientific">Helianthus annuus</name>
    <name type="common">Common sunflower</name>
    <dbReference type="NCBI Taxonomy" id="4232"/>
    <lineage>
        <taxon>Eukaryota</taxon>
        <taxon>Viridiplantae</taxon>
        <taxon>Streptophyta</taxon>
        <taxon>Embryophyta</taxon>
        <taxon>Tracheophyta</taxon>
        <taxon>Spermatophyta</taxon>
        <taxon>Magnoliopsida</taxon>
        <taxon>eudicotyledons</taxon>
        <taxon>Gunneridae</taxon>
        <taxon>Pentapetalae</taxon>
        <taxon>asterids</taxon>
        <taxon>campanulids</taxon>
        <taxon>Asterales</taxon>
        <taxon>Asteraceae</taxon>
        <taxon>Asteroideae</taxon>
        <taxon>Heliantheae alliance</taxon>
        <taxon>Heliantheae</taxon>
        <taxon>Helianthus</taxon>
    </lineage>
</organism>
<dbReference type="PROSITE" id="PS00639">
    <property type="entry name" value="THIOL_PROTEASE_HIS"/>
    <property type="match status" value="1"/>
</dbReference>